<evidence type="ECO:0000313" key="9">
    <source>
        <dbReference type="Proteomes" id="UP000034189"/>
    </source>
</evidence>
<dbReference type="HOGENOM" id="CLU_009100_6_2_9"/>
<dbReference type="InterPro" id="IPR045087">
    <property type="entry name" value="Cu-oxidase_fam"/>
</dbReference>
<name>A0A0F7FFU5_PAEDU</name>
<evidence type="ECO:0000259" key="6">
    <source>
        <dbReference type="Pfam" id="PF07731"/>
    </source>
</evidence>
<reference evidence="8 9" key="2">
    <citation type="journal article" date="2016" name="Genome Announc.">
        <title>Genome Sequence of a Gram-Positive Diazotroph, Paenibacillus durus Type Strain ATCC 35681.</title>
        <authorList>
            <person name="Halim M.A."/>
            <person name="Rahman A.Y."/>
            <person name="Sim K.S."/>
            <person name="Yam H.C."/>
            <person name="Rahim A.A."/>
            <person name="Ghazali A.H."/>
            <person name="Najimudin N."/>
        </authorList>
    </citation>
    <scope>NUCLEOTIDE SEQUENCE [LARGE SCALE GENOMIC DNA]</scope>
    <source>
        <strain evidence="8 9">ATCC 35681</strain>
    </source>
</reference>
<reference evidence="8 9" key="1">
    <citation type="submission" date="2015-03" db="EMBL/GenBank/DDBJ databases">
        <authorList>
            <person name="Abdul Halim M."/>
        </authorList>
    </citation>
    <scope>NUCLEOTIDE SEQUENCE [LARGE SCALE GENOMIC DNA]</scope>
    <source>
        <strain evidence="8 9">ATCC 35681</strain>
    </source>
</reference>
<evidence type="ECO:0000256" key="2">
    <source>
        <dbReference type="ARBA" id="ARBA00023002"/>
    </source>
</evidence>
<dbReference type="PROSITE" id="PS00080">
    <property type="entry name" value="MULTICOPPER_OXIDASE2"/>
    <property type="match status" value="1"/>
</dbReference>
<keyword evidence="3" id="KW-0186">Copper</keyword>
<dbReference type="EMBL" id="CP011114">
    <property type="protein sequence ID" value="AKG37842.1"/>
    <property type="molecule type" value="Genomic_DNA"/>
</dbReference>
<gene>
    <name evidence="8" type="ORF">VK70_18360</name>
</gene>
<dbReference type="GO" id="GO:0016491">
    <property type="term" value="F:oxidoreductase activity"/>
    <property type="evidence" value="ECO:0007669"/>
    <property type="project" value="UniProtKB-KW"/>
</dbReference>
<evidence type="ECO:0000256" key="4">
    <source>
        <dbReference type="SAM" id="MobiDB-lite"/>
    </source>
</evidence>
<keyword evidence="1" id="KW-0479">Metal-binding</keyword>
<feature type="domain" description="Plastocyanin-like" evidence="6">
    <location>
        <begin position="351"/>
        <end position="458"/>
    </location>
</feature>
<sequence>MPPSPSPSPEAAADTVQEGTATLPQPKAGQPVKGFTLIATESNWKLAPGVTQAVWTYNGTVPGQEIRVTQGDFVRITLKNELSVPVTIHWHGYPVPDGSDGVPGLTQDAVKPGETYTYGFSADVAGTYWYHSHQESSAQVDKGLYGALIVEPKSSEQPDKDFTLILDEWMNAGGDAHSAHGSAGMSDEEMMAAMYNIYTVNGKSGSLITPLETKPGDTVRLRFINAGYRSHGIHIPGEFRVVSTDGQDIAEPAVLKDQIVTIAPGERYDVELTIDSQKDFTIDAHDNNKYNDQLVIPVKVSGSNGEKMEVQHDQLTAFDLLKYGKPAESELSKVQKFALEYTAVLNSKMNGNQLVYTINDKVFSELPALQVKTGDYVKLTFENKSAVDHPMHVHGHFFQVLEKNGVKVESTVMKDTVLVKPGEKIVVAFKADNPGNWMIHCHELHHAAGGMAQQLVYTDYKSSYTPPTNAANKPE</sequence>
<dbReference type="Pfam" id="PF07731">
    <property type="entry name" value="Cu-oxidase_2"/>
    <property type="match status" value="1"/>
</dbReference>
<dbReference type="InterPro" id="IPR033138">
    <property type="entry name" value="Cu_oxidase_CS"/>
</dbReference>
<evidence type="ECO:0008006" key="10">
    <source>
        <dbReference type="Google" id="ProtNLM"/>
    </source>
</evidence>
<evidence type="ECO:0000259" key="5">
    <source>
        <dbReference type="Pfam" id="PF00394"/>
    </source>
</evidence>
<organism evidence="8 9">
    <name type="scientific">Paenibacillus durus ATCC 35681</name>
    <dbReference type="NCBI Taxonomy" id="1333534"/>
    <lineage>
        <taxon>Bacteria</taxon>
        <taxon>Bacillati</taxon>
        <taxon>Bacillota</taxon>
        <taxon>Bacilli</taxon>
        <taxon>Bacillales</taxon>
        <taxon>Paenibacillaceae</taxon>
        <taxon>Paenibacillus</taxon>
    </lineage>
</organism>
<dbReference type="PATRIC" id="fig|1333534.5.peg.4055"/>
<evidence type="ECO:0000256" key="1">
    <source>
        <dbReference type="ARBA" id="ARBA00022723"/>
    </source>
</evidence>
<feature type="domain" description="Plastocyanin-like" evidence="7">
    <location>
        <begin position="40"/>
        <end position="154"/>
    </location>
</feature>
<dbReference type="Pfam" id="PF00394">
    <property type="entry name" value="Cu-oxidase"/>
    <property type="match status" value="1"/>
</dbReference>
<dbReference type="Gene3D" id="2.60.40.420">
    <property type="entry name" value="Cupredoxins - blue copper proteins"/>
    <property type="match status" value="2"/>
</dbReference>
<dbReference type="InterPro" id="IPR011707">
    <property type="entry name" value="Cu-oxidase-like_N"/>
</dbReference>
<evidence type="ECO:0000256" key="3">
    <source>
        <dbReference type="ARBA" id="ARBA00023008"/>
    </source>
</evidence>
<dbReference type="PROSITE" id="PS00079">
    <property type="entry name" value="MULTICOPPER_OXIDASE1"/>
    <property type="match status" value="1"/>
</dbReference>
<dbReference type="GO" id="GO:0005507">
    <property type="term" value="F:copper ion binding"/>
    <property type="evidence" value="ECO:0007669"/>
    <property type="project" value="InterPro"/>
</dbReference>
<keyword evidence="2" id="KW-0560">Oxidoreductase</keyword>
<evidence type="ECO:0000313" key="8">
    <source>
        <dbReference type="EMBL" id="AKG37842.1"/>
    </source>
</evidence>
<feature type="region of interest" description="Disordered" evidence="4">
    <location>
        <begin position="1"/>
        <end position="30"/>
    </location>
</feature>
<feature type="domain" description="Plastocyanin-like" evidence="5">
    <location>
        <begin position="161"/>
        <end position="288"/>
    </location>
</feature>
<dbReference type="InterPro" id="IPR008972">
    <property type="entry name" value="Cupredoxin"/>
</dbReference>
<dbReference type="InterPro" id="IPR011706">
    <property type="entry name" value="Cu-oxidase_C"/>
</dbReference>
<dbReference type="InterPro" id="IPR002355">
    <property type="entry name" value="Cu_oxidase_Cu_BS"/>
</dbReference>
<dbReference type="PANTHER" id="PTHR11709">
    <property type="entry name" value="MULTI-COPPER OXIDASE"/>
    <property type="match status" value="1"/>
</dbReference>
<dbReference type="PANTHER" id="PTHR11709:SF394">
    <property type="entry name" value="FI03373P-RELATED"/>
    <property type="match status" value="1"/>
</dbReference>
<dbReference type="SUPFAM" id="SSF49503">
    <property type="entry name" value="Cupredoxins"/>
    <property type="match status" value="3"/>
</dbReference>
<protein>
    <recommendedName>
        <fullName evidence="10">Multicopper oxidase</fullName>
    </recommendedName>
</protein>
<dbReference type="Pfam" id="PF07732">
    <property type="entry name" value="Cu-oxidase_3"/>
    <property type="match status" value="1"/>
</dbReference>
<dbReference type="CDD" id="cd04202">
    <property type="entry name" value="CuRO_D2_2dMcoN_like"/>
    <property type="match status" value="2"/>
</dbReference>
<evidence type="ECO:0000259" key="7">
    <source>
        <dbReference type="Pfam" id="PF07732"/>
    </source>
</evidence>
<proteinExistence type="predicted"/>
<dbReference type="CDD" id="cd13860">
    <property type="entry name" value="CuRO_1_2dMco_1"/>
    <property type="match status" value="1"/>
</dbReference>
<dbReference type="AlphaFoldDB" id="A0A0F7FFU5"/>
<dbReference type="InterPro" id="IPR001117">
    <property type="entry name" value="Cu-oxidase_2nd"/>
</dbReference>
<accession>A0A0F7FFU5</accession>
<dbReference type="Proteomes" id="UP000034189">
    <property type="component" value="Chromosome"/>
</dbReference>